<feature type="domain" description="Terminase large subunit GpA endonuclease" evidence="1">
    <location>
        <begin position="2"/>
        <end position="206"/>
    </location>
</feature>
<dbReference type="EMBL" id="MCRJ01000133">
    <property type="protein sequence ID" value="ODN68787.1"/>
    <property type="molecule type" value="Genomic_DNA"/>
</dbReference>
<accession>A0A1E3GXJ7</accession>
<dbReference type="Proteomes" id="UP000094622">
    <property type="component" value="Unassembled WGS sequence"/>
</dbReference>
<evidence type="ECO:0000259" key="1">
    <source>
        <dbReference type="Pfam" id="PF20454"/>
    </source>
</evidence>
<dbReference type="GO" id="GO:0004519">
    <property type="term" value="F:endonuclease activity"/>
    <property type="evidence" value="ECO:0007669"/>
    <property type="project" value="InterPro"/>
</dbReference>
<keyword evidence="3" id="KW-1185">Reference proteome</keyword>
<organism evidence="2 3">
    <name type="scientific">Methylobrevis pamukkalensis</name>
    <dbReference type="NCBI Taxonomy" id="1439726"/>
    <lineage>
        <taxon>Bacteria</taxon>
        <taxon>Pseudomonadati</taxon>
        <taxon>Pseudomonadota</taxon>
        <taxon>Alphaproteobacteria</taxon>
        <taxon>Hyphomicrobiales</taxon>
        <taxon>Pleomorphomonadaceae</taxon>
        <taxon>Methylobrevis</taxon>
    </lineage>
</organism>
<comment type="caution">
    <text evidence="2">The sequence shown here is derived from an EMBL/GenBank/DDBJ whole genome shotgun (WGS) entry which is preliminary data.</text>
</comment>
<dbReference type="Pfam" id="PF20454">
    <property type="entry name" value="GpA_nuclease"/>
    <property type="match status" value="1"/>
</dbReference>
<dbReference type="NCBIfam" id="NF047331">
    <property type="entry name" value="phage_HTJ"/>
    <property type="match status" value="1"/>
</dbReference>
<proteinExistence type="predicted"/>
<dbReference type="InterPro" id="IPR046454">
    <property type="entry name" value="GpA_endonuclease"/>
</dbReference>
<evidence type="ECO:0000313" key="2">
    <source>
        <dbReference type="EMBL" id="ODN68787.1"/>
    </source>
</evidence>
<gene>
    <name evidence="2" type="ORF">A6302_03911</name>
</gene>
<evidence type="ECO:0000313" key="3">
    <source>
        <dbReference type="Proteomes" id="UP000094622"/>
    </source>
</evidence>
<name>A0A1E3GXJ7_9HYPH</name>
<dbReference type="AlphaFoldDB" id="A0A1E3GXJ7"/>
<dbReference type="PATRIC" id="fig|1439726.3.peg.4125"/>
<reference evidence="2 3" key="1">
    <citation type="submission" date="2016-07" db="EMBL/GenBank/DDBJ databases">
        <title>Draft Genome Sequence of Methylobrevis pamukkalensis PK2.</title>
        <authorList>
            <person name="Vasilenko O.V."/>
            <person name="Doronina N.V."/>
            <person name="Shmareva M.N."/>
            <person name="Tarlachkov S.V."/>
            <person name="Mustakhimov I."/>
            <person name="Trotsenko Y.A."/>
        </authorList>
    </citation>
    <scope>NUCLEOTIDE SEQUENCE [LARGE SCALE GENOMIC DNA]</scope>
    <source>
        <strain evidence="2 3">PK2</strain>
    </source>
</reference>
<protein>
    <submittedName>
        <fullName evidence="2">Phage terminase large subunit (GpA)</fullName>
    </submittedName>
</protein>
<sequence>MVIEGGPDRHDAWSELTALLDKSWPHERGAHLRIARLAIDTGYEAPAVYSWSRAQGFGQVSPVKGVEGFNRSSPVSGPTFVDATEGGKRLRRGARLWTVAVSTFKAETYRFLRLARPTEEDMAGPSRQWRGVSRPNADGAAFPPGSVHLPHWVENEWLKQLVAEQLVTVRTKRGFARLEWQKLRERNEALDCRVYARAAAWIAGADRWPDEKWRDLEDQLGAAPTDTDPAGQINRPGQAPQQAPLRLARTARRMVLNMTDWTETELSALRRAYASGTTRVSYDGKSVDYGSAEDLLARIRTIERAIAGVSRPLPVAGLAGFSRGDR</sequence>